<reference evidence="1" key="1">
    <citation type="submission" date="2022-06" db="EMBL/GenBank/DDBJ databases">
        <title>Sneathiella actinostolidae sp. nov., isolated from a sea anemonein the Western Pacific Ocean.</title>
        <authorList>
            <person name="Wei M.J."/>
        </authorList>
    </citation>
    <scope>NUCLEOTIDE SEQUENCE</scope>
    <source>
        <strain evidence="1">PHK-P5</strain>
    </source>
</reference>
<name>A0ABY4W3J0_9PROT</name>
<dbReference type="EMBL" id="CP098747">
    <property type="protein sequence ID" value="USG61479.1"/>
    <property type="molecule type" value="Genomic_DNA"/>
</dbReference>
<accession>A0ABY4W3J0</accession>
<organism evidence="1 2">
    <name type="scientific">Sneathiella marina</name>
    <dbReference type="NCBI Taxonomy" id="2950108"/>
    <lineage>
        <taxon>Bacteria</taxon>
        <taxon>Pseudomonadati</taxon>
        <taxon>Pseudomonadota</taxon>
        <taxon>Alphaproteobacteria</taxon>
        <taxon>Sneathiellales</taxon>
        <taxon>Sneathiellaceae</taxon>
        <taxon>Sneathiella</taxon>
    </lineage>
</organism>
<evidence type="ECO:0000313" key="2">
    <source>
        <dbReference type="Proteomes" id="UP001056291"/>
    </source>
</evidence>
<sequence>MTATIAFNNDMGREEKKTSFVHMRAVGKSYSQISEEIGVSKSTLSNWNSDLEEEIASARAIALDALYEEFFMSKERRIRLLGEQLKRLDEELRSRDLSELSTDKLFGVHMQYTLALKEEFVEIRPLPDSEVRSLKKLKG</sequence>
<dbReference type="SUPFAM" id="SSF46689">
    <property type="entry name" value="Homeodomain-like"/>
    <property type="match status" value="1"/>
</dbReference>
<dbReference type="RefSeq" id="WP_251934531.1">
    <property type="nucleotide sequence ID" value="NZ_CP098747.1"/>
</dbReference>
<gene>
    <name evidence="1" type="ORF">NBZ79_00625</name>
</gene>
<protein>
    <submittedName>
        <fullName evidence="1">Helix-turn-helix domain-containing protein</fullName>
    </submittedName>
</protein>
<dbReference type="InterPro" id="IPR009057">
    <property type="entry name" value="Homeodomain-like_sf"/>
</dbReference>
<proteinExistence type="predicted"/>
<keyword evidence="2" id="KW-1185">Reference proteome</keyword>
<dbReference type="Proteomes" id="UP001056291">
    <property type="component" value="Chromosome"/>
</dbReference>
<dbReference type="Gene3D" id="1.10.10.60">
    <property type="entry name" value="Homeodomain-like"/>
    <property type="match status" value="1"/>
</dbReference>
<evidence type="ECO:0000313" key="1">
    <source>
        <dbReference type="EMBL" id="USG61479.1"/>
    </source>
</evidence>